<proteinExistence type="predicted"/>
<comment type="caution">
    <text evidence="2">The sequence shown here is derived from an EMBL/GenBank/DDBJ whole genome shotgun (WGS) entry which is preliminary data.</text>
</comment>
<gene>
    <name evidence="2" type="ORF">IWX90DRAFT_481889</name>
</gene>
<dbReference type="InterPro" id="IPR010730">
    <property type="entry name" value="HET"/>
</dbReference>
<dbReference type="EMBL" id="JBBWUH010000020">
    <property type="protein sequence ID" value="KAK8151056.1"/>
    <property type="molecule type" value="Genomic_DNA"/>
</dbReference>
<evidence type="ECO:0000313" key="3">
    <source>
        <dbReference type="Proteomes" id="UP001456524"/>
    </source>
</evidence>
<dbReference type="Proteomes" id="UP001456524">
    <property type="component" value="Unassembled WGS sequence"/>
</dbReference>
<name>A0ABR1XEL6_9PEZI</name>
<feature type="domain" description="Heterokaryon incompatibility" evidence="1">
    <location>
        <begin position="48"/>
        <end position="197"/>
    </location>
</feature>
<dbReference type="Pfam" id="PF06985">
    <property type="entry name" value="HET"/>
    <property type="match status" value="1"/>
</dbReference>
<evidence type="ECO:0000313" key="2">
    <source>
        <dbReference type="EMBL" id="KAK8151056.1"/>
    </source>
</evidence>
<organism evidence="2 3">
    <name type="scientific">Phyllosticta citrichinensis</name>
    <dbReference type="NCBI Taxonomy" id="1130410"/>
    <lineage>
        <taxon>Eukaryota</taxon>
        <taxon>Fungi</taxon>
        <taxon>Dikarya</taxon>
        <taxon>Ascomycota</taxon>
        <taxon>Pezizomycotina</taxon>
        <taxon>Dothideomycetes</taxon>
        <taxon>Dothideomycetes incertae sedis</taxon>
        <taxon>Botryosphaeriales</taxon>
        <taxon>Phyllostictaceae</taxon>
        <taxon>Phyllosticta</taxon>
    </lineage>
</organism>
<sequence>MQPETGKFKQSLQQITNQKSRTIRAACGFSSLVRHDQNLVVAPLNSFFAALSYVWGDCNNSTKQTQGVPWKRGTFDEPGALTSREVPNTINGAIEVCVRLDIPYLWVDRPCILQDEEEDVQQQVQSMDDVFPSAYVVLVALVSNMDSGIPGITSPPQLKEVHFDGLQIVQNILTDPNQLAIERNKSPWTTRGWTYQEGVLSRKLLYLSNGHVWVRCKLHATQHEAAAEKSFIKDFGLEKQSERMEWHHHLSNYLMNDLSMPTDIYNAFSGISNAIYGPDSLYYGLPKDDFEINLLIKHQGYFGMTTSPKPRAISDDAPRNFQLPTWSWASVVGDLAPVSASRACLPLVTWAVNKPTDGKGFTFIRNECPKITALECAWSQGLIQDDSISAAAQSAAFPPGRTQIWDFPQNLVADFPWDQETASRLKPGTLLGRVQKAYLYSDMCDFQVFLEHPLRTMEKKIVGFLWYQSACFYEEIYPALDGRGFFELIALMADQEDFAQYSSTMERVMFTNYASPESTKELDRLLSDQSLDHTFYDCNGRSLPEIPIVQVMAIGWRGPIAHRITVGWVFLEAWLKLERETITIWLEYGSVTISLGLHGISDCTQHIEDSLSFSAVAVDTGSSPLAHPYPPFVNASFKIQLRKRGTCSVVTRSQSSPESPGPRNRLRNWPLRHWKRRVRSRRGAPKIRT</sequence>
<reference evidence="2 3" key="1">
    <citation type="journal article" date="2022" name="G3 (Bethesda)">
        <title>Enemy or ally: a genomic approach to elucidate the lifestyle of Phyllosticta citrichinaensis.</title>
        <authorList>
            <person name="Buijs V.A."/>
            <person name="Groenewald J.Z."/>
            <person name="Haridas S."/>
            <person name="LaButti K.M."/>
            <person name="Lipzen A."/>
            <person name="Martin F.M."/>
            <person name="Barry K."/>
            <person name="Grigoriev I.V."/>
            <person name="Crous P.W."/>
            <person name="Seidl M.F."/>
        </authorList>
    </citation>
    <scope>NUCLEOTIDE SEQUENCE [LARGE SCALE GENOMIC DNA]</scope>
    <source>
        <strain evidence="2 3">CBS 129764</strain>
    </source>
</reference>
<dbReference type="PANTHER" id="PTHR33112">
    <property type="entry name" value="DOMAIN PROTEIN, PUTATIVE-RELATED"/>
    <property type="match status" value="1"/>
</dbReference>
<keyword evidence="3" id="KW-1185">Reference proteome</keyword>
<dbReference type="PANTHER" id="PTHR33112:SF12">
    <property type="entry name" value="HETEROKARYON INCOMPATIBILITY DOMAIN-CONTAINING PROTEIN"/>
    <property type="match status" value="1"/>
</dbReference>
<evidence type="ECO:0000259" key="1">
    <source>
        <dbReference type="Pfam" id="PF06985"/>
    </source>
</evidence>
<accession>A0ABR1XEL6</accession>
<protein>
    <submittedName>
        <fullName evidence="2">Heterokaryon incompatibility protein-domain-containing protein</fullName>
    </submittedName>
</protein>